<dbReference type="Proteomes" id="UP000183567">
    <property type="component" value="Unassembled WGS sequence"/>
</dbReference>
<keyword evidence="3" id="KW-1185">Reference proteome</keyword>
<dbReference type="GO" id="GO:0003676">
    <property type="term" value="F:nucleic acid binding"/>
    <property type="evidence" value="ECO:0007669"/>
    <property type="project" value="InterPro"/>
</dbReference>
<dbReference type="Pfam" id="PF03184">
    <property type="entry name" value="DDE_1"/>
    <property type="match status" value="1"/>
</dbReference>
<dbReference type="OrthoDB" id="162969at2759"/>
<evidence type="ECO:0000313" key="3">
    <source>
        <dbReference type="Proteomes" id="UP000183567"/>
    </source>
</evidence>
<sequence>MTSALYQKRLQQWDHDLGVKKCKILLLQDNFSGHIVPDGLQNIQVENFEPNLTAHVQPMDQGVIRCFKAHYRAKYIQRAISRYDAGVTASEIYDISQLQAM</sequence>
<organism evidence="2 3">
    <name type="scientific">Rhizopogon vesiculosus</name>
    <dbReference type="NCBI Taxonomy" id="180088"/>
    <lineage>
        <taxon>Eukaryota</taxon>
        <taxon>Fungi</taxon>
        <taxon>Dikarya</taxon>
        <taxon>Basidiomycota</taxon>
        <taxon>Agaricomycotina</taxon>
        <taxon>Agaricomycetes</taxon>
        <taxon>Agaricomycetidae</taxon>
        <taxon>Boletales</taxon>
        <taxon>Suillineae</taxon>
        <taxon>Rhizopogonaceae</taxon>
        <taxon>Rhizopogon</taxon>
    </lineage>
</organism>
<protein>
    <recommendedName>
        <fullName evidence="1">DDE-1 domain-containing protein</fullName>
    </recommendedName>
</protein>
<name>A0A1J8PTK8_9AGAM</name>
<proteinExistence type="predicted"/>
<dbReference type="STRING" id="180088.A0A1J8PTK8"/>
<evidence type="ECO:0000313" key="2">
    <source>
        <dbReference type="EMBL" id="OJA11099.1"/>
    </source>
</evidence>
<dbReference type="InterPro" id="IPR004875">
    <property type="entry name" value="DDE_SF_endonuclease_dom"/>
</dbReference>
<reference evidence="2 3" key="1">
    <citation type="submission" date="2016-03" db="EMBL/GenBank/DDBJ databases">
        <title>Comparative genomics of the ectomycorrhizal sister species Rhizopogon vinicolor and Rhizopogon vesiculosus (Basidiomycota: Boletales) reveals a divergence of the mating type B locus.</title>
        <authorList>
            <person name="Mujic A.B."/>
            <person name="Kuo A."/>
            <person name="Tritt A."/>
            <person name="Lipzen A."/>
            <person name="Chen C."/>
            <person name="Johnson J."/>
            <person name="Sharma A."/>
            <person name="Barry K."/>
            <person name="Grigoriev I.V."/>
            <person name="Spatafora J.W."/>
        </authorList>
    </citation>
    <scope>NUCLEOTIDE SEQUENCE [LARGE SCALE GENOMIC DNA]</scope>
    <source>
        <strain evidence="2 3">AM-OR11-056</strain>
    </source>
</reference>
<feature type="domain" description="DDE-1" evidence="1">
    <location>
        <begin position="1"/>
        <end position="85"/>
    </location>
</feature>
<dbReference type="EMBL" id="LVVM01005232">
    <property type="protein sequence ID" value="OJA11099.1"/>
    <property type="molecule type" value="Genomic_DNA"/>
</dbReference>
<gene>
    <name evidence="2" type="ORF">AZE42_13888</name>
</gene>
<comment type="caution">
    <text evidence="2">The sequence shown here is derived from an EMBL/GenBank/DDBJ whole genome shotgun (WGS) entry which is preliminary data.</text>
</comment>
<dbReference type="AlphaFoldDB" id="A0A1J8PTK8"/>
<accession>A0A1J8PTK8</accession>
<evidence type="ECO:0000259" key="1">
    <source>
        <dbReference type="Pfam" id="PF03184"/>
    </source>
</evidence>